<dbReference type="Proteomes" id="UP001595844">
    <property type="component" value="Unassembled WGS sequence"/>
</dbReference>
<proteinExistence type="predicted"/>
<dbReference type="RefSeq" id="WP_378555529.1">
    <property type="nucleotide sequence ID" value="NZ_JBHSDL010000003.1"/>
</dbReference>
<evidence type="ECO:0000313" key="2">
    <source>
        <dbReference type="Proteomes" id="UP001595844"/>
    </source>
</evidence>
<evidence type="ECO:0008006" key="3">
    <source>
        <dbReference type="Google" id="ProtNLM"/>
    </source>
</evidence>
<comment type="caution">
    <text evidence="1">The sequence shown here is derived from an EMBL/GenBank/DDBJ whole genome shotgun (WGS) entry which is preliminary data.</text>
</comment>
<name>A0ABV8VE76_9NOCA</name>
<dbReference type="EMBL" id="JBHSDL010000003">
    <property type="protein sequence ID" value="MFC4373008.1"/>
    <property type="molecule type" value="Genomic_DNA"/>
</dbReference>
<evidence type="ECO:0000313" key="1">
    <source>
        <dbReference type="EMBL" id="MFC4373008.1"/>
    </source>
</evidence>
<sequence length="312" mass="34310">MALSTARTTGPDRRLVYVYTNLSAALRDKTSPLREYLHQRYPNTRSVQAEYRRGAGPLSVDTGGANPATLGAAFDFTVRFLLVPDHAPLLPLLGFFGHPRECAVIESVIETAQVAVTPADTDQLSRACWALAMCTDVYRRGLLRESALDNLLRTGRFTPDHLLALTPADAIRQLWELRVLAEEHLLPHLHPPSYPGPTFDASVLCNADADLISAGTLIDLKTHLGPKHQRTGLRADSLTGTDLYQLITYALFDHTDTYGLTDVGIYSARYAHLATWPLQPLLTTLAGTPIDLAEERETVWTLLGGHLHTPSD</sequence>
<protein>
    <recommendedName>
        <fullName evidence="3">5-methylcytosine-specific restriction enzyme subunit McrC</fullName>
    </recommendedName>
</protein>
<accession>A0ABV8VE76</accession>
<keyword evidence="2" id="KW-1185">Reference proteome</keyword>
<gene>
    <name evidence="1" type="ORF">ACFO5K_02745</name>
</gene>
<reference evidence="2" key="1">
    <citation type="journal article" date="2019" name="Int. J. Syst. Evol. Microbiol.">
        <title>The Global Catalogue of Microorganisms (GCM) 10K type strain sequencing project: providing services to taxonomists for standard genome sequencing and annotation.</title>
        <authorList>
            <consortium name="The Broad Institute Genomics Platform"/>
            <consortium name="The Broad Institute Genome Sequencing Center for Infectious Disease"/>
            <person name="Wu L."/>
            <person name="Ma J."/>
        </authorList>
    </citation>
    <scope>NUCLEOTIDE SEQUENCE [LARGE SCALE GENOMIC DNA]</scope>
    <source>
        <strain evidence="2">IBRC-M 10490</strain>
    </source>
</reference>
<organism evidence="1 2">
    <name type="scientific">Nocardia halotolerans</name>
    <dbReference type="NCBI Taxonomy" id="1755878"/>
    <lineage>
        <taxon>Bacteria</taxon>
        <taxon>Bacillati</taxon>
        <taxon>Actinomycetota</taxon>
        <taxon>Actinomycetes</taxon>
        <taxon>Mycobacteriales</taxon>
        <taxon>Nocardiaceae</taxon>
        <taxon>Nocardia</taxon>
    </lineage>
</organism>